<keyword evidence="2" id="KW-1185">Reference proteome</keyword>
<protein>
    <submittedName>
        <fullName evidence="1">Uncharacterized protein</fullName>
    </submittedName>
</protein>
<evidence type="ECO:0000313" key="1">
    <source>
        <dbReference type="EMBL" id="GIY50427.1"/>
    </source>
</evidence>
<name>A0AAV4TZ64_9ARAC</name>
<evidence type="ECO:0000313" key="2">
    <source>
        <dbReference type="Proteomes" id="UP001054837"/>
    </source>
</evidence>
<comment type="caution">
    <text evidence="1">The sequence shown here is derived from an EMBL/GenBank/DDBJ whole genome shotgun (WGS) entry which is preliminary data.</text>
</comment>
<dbReference type="EMBL" id="BPLQ01010387">
    <property type="protein sequence ID" value="GIY50427.1"/>
    <property type="molecule type" value="Genomic_DNA"/>
</dbReference>
<sequence>MYHRTIDYMDLPPAQRHWTRQFGISQLQEEWKIDLSWEFLMADPLSGGGGVCDSDVKTNRYRAYTSEDNEYPSVVVRVSEGQRQLA</sequence>
<reference evidence="1 2" key="1">
    <citation type="submission" date="2021-06" db="EMBL/GenBank/DDBJ databases">
        <title>Caerostris darwini draft genome.</title>
        <authorList>
            <person name="Kono N."/>
            <person name="Arakawa K."/>
        </authorList>
    </citation>
    <scope>NUCLEOTIDE SEQUENCE [LARGE SCALE GENOMIC DNA]</scope>
</reference>
<dbReference type="Proteomes" id="UP001054837">
    <property type="component" value="Unassembled WGS sequence"/>
</dbReference>
<organism evidence="1 2">
    <name type="scientific">Caerostris darwini</name>
    <dbReference type="NCBI Taxonomy" id="1538125"/>
    <lineage>
        <taxon>Eukaryota</taxon>
        <taxon>Metazoa</taxon>
        <taxon>Ecdysozoa</taxon>
        <taxon>Arthropoda</taxon>
        <taxon>Chelicerata</taxon>
        <taxon>Arachnida</taxon>
        <taxon>Araneae</taxon>
        <taxon>Araneomorphae</taxon>
        <taxon>Entelegynae</taxon>
        <taxon>Araneoidea</taxon>
        <taxon>Araneidae</taxon>
        <taxon>Caerostris</taxon>
    </lineage>
</organism>
<proteinExistence type="predicted"/>
<dbReference type="AlphaFoldDB" id="A0AAV4TZ64"/>
<gene>
    <name evidence="1" type="ORF">CDAR_454641</name>
</gene>
<accession>A0AAV4TZ64</accession>